<keyword evidence="2" id="KW-0238">DNA-binding</keyword>
<evidence type="ECO:0000256" key="2">
    <source>
        <dbReference type="ARBA" id="ARBA00023125"/>
    </source>
</evidence>
<feature type="region of interest" description="Disordered" evidence="4">
    <location>
        <begin position="318"/>
        <end position="342"/>
    </location>
</feature>
<dbReference type="Gene3D" id="1.10.10.60">
    <property type="entry name" value="Homeodomain-like"/>
    <property type="match status" value="1"/>
</dbReference>
<dbReference type="PANTHER" id="PTHR46796">
    <property type="entry name" value="HTH-TYPE TRANSCRIPTIONAL ACTIVATOR RHAS-RELATED"/>
    <property type="match status" value="1"/>
</dbReference>
<dbReference type="Proteomes" id="UP001597063">
    <property type="component" value="Unassembled WGS sequence"/>
</dbReference>
<sequence>MLICTDDFPPAERSDRFREALLGVEVPVIVTADEPAGFAATWACSELGDLSVASVCSQAPYRFFRGRRLISRSNPEAYRLVLNVRGRSGVCHRDHDVGLGPGDLALYETSSPFQGWRGTPTDPNDWIMATFDRRLLPTPARYAQPLLGQRLPGQEGIGALVGTVLRQVAASADRYQPDDGHHLSNALLDLLAVLLHHHGEPAGTALTGAHERTLLPRMRAFALDRLGDPELSPEMIAAAHHISLRQVHRLFHAHGLTVAGWIRERRLERCRRDLGDPALDGRPIQMIASRWGFTDKSHFSKVFRAAFEVSPHAYRQEQHRRLLGTDPGAETQLPGADDQQHR</sequence>
<keyword evidence="7" id="KW-1185">Reference proteome</keyword>
<accession>A0ABW2Y106</accession>
<dbReference type="PROSITE" id="PS01124">
    <property type="entry name" value="HTH_ARAC_FAMILY_2"/>
    <property type="match status" value="1"/>
</dbReference>
<evidence type="ECO:0000256" key="3">
    <source>
        <dbReference type="ARBA" id="ARBA00023163"/>
    </source>
</evidence>
<dbReference type="PANTHER" id="PTHR46796:SF6">
    <property type="entry name" value="ARAC SUBFAMILY"/>
    <property type="match status" value="1"/>
</dbReference>
<evidence type="ECO:0000259" key="5">
    <source>
        <dbReference type="PROSITE" id="PS01124"/>
    </source>
</evidence>
<dbReference type="InterPro" id="IPR035418">
    <property type="entry name" value="AraC-bd_2"/>
</dbReference>
<dbReference type="InterPro" id="IPR009057">
    <property type="entry name" value="Homeodomain-like_sf"/>
</dbReference>
<evidence type="ECO:0000256" key="1">
    <source>
        <dbReference type="ARBA" id="ARBA00023015"/>
    </source>
</evidence>
<reference evidence="7" key="1">
    <citation type="journal article" date="2019" name="Int. J. Syst. Evol. Microbiol.">
        <title>The Global Catalogue of Microorganisms (GCM) 10K type strain sequencing project: providing services to taxonomists for standard genome sequencing and annotation.</title>
        <authorList>
            <consortium name="The Broad Institute Genomics Platform"/>
            <consortium name="The Broad Institute Genome Sequencing Center for Infectious Disease"/>
            <person name="Wu L."/>
            <person name="Ma J."/>
        </authorList>
    </citation>
    <scope>NUCLEOTIDE SEQUENCE [LARGE SCALE GENOMIC DNA]</scope>
    <source>
        <strain evidence="7">JCM 9371</strain>
    </source>
</reference>
<protein>
    <submittedName>
        <fullName evidence="6">Helix-turn-helix domain-containing protein</fullName>
    </submittedName>
</protein>
<comment type="caution">
    <text evidence="6">The sequence shown here is derived from an EMBL/GenBank/DDBJ whole genome shotgun (WGS) entry which is preliminary data.</text>
</comment>
<evidence type="ECO:0000313" key="6">
    <source>
        <dbReference type="EMBL" id="MFD0692271.1"/>
    </source>
</evidence>
<feature type="domain" description="HTH araC/xylS-type" evidence="5">
    <location>
        <begin position="216"/>
        <end position="317"/>
    </location>
</feature>
<dbReference type="InterPro" id="IPR050204">
    <property type="entry name" value="AraC_XylS_family_regulators"/>
</dbReference>
<evidence type="ECO:0000256" key="4">
    <source>
        <dbReference type="SAM" id="MobiDB-lite"/>
    </source>
</evidence>
<dbReference type="RefSeq" id="WP_131755944.1">
    <property type="nucleotide sequence ID" value="NZ_CAACUY010000010.1"/>
</dbReference>
<dbReference type="EMBL" id="JBHTGP010000038">
    <property type="protein sequence ID" value="MFD0692271.1"/>
    <property type="molecule type" value="Genomic_DNA"/>
</dbReference>
<keyword evidence="3" id="KW-0804">Transcription</keyword>
<name>A0ABW2Y106_9ACTN</name>
<dbReference type="Pfam" id="PF12833">
    <property type="entry name" value="HTH_18"/>
    <property type="match status" value="1"/>
</dbReference>
<dbReference type="InterPro" id="IPR020449">
    <property type="entry name" value="Tscrpt_reg_AraC-type_HTH"/>
</dbReference>
<dbReference type="SUPFAM" id="SSF46689">
    <property type="entry name" value="Homeodomain-like"/>
    <property type="match status" value="1"/>
</dbReference>
<proteinExistence type="predicted"/>
<dbReference type="PRINTS" id="PR00032">
    <property type="entry name" value="HTHARAC"/>
</dbReference>
<keyword evidence="1" id="KW-0805">Transcription regulation</keyword>
<gene>
    <name evidence="6" type="ORF">ACFQZM_47830</name>
</gene>
<dbReference type="InterPro" id="IPR018060">
    <property type="entry name" value="HTH_AraC"/>
</dbReference>
<dbReference type="Pfam" id="PF14525">
    <property type="entry name" value="AraC_binding_2"/>
    <property type="match status" value="1"/>
</dbReference>
<organism evidence="6 7">
    <name type="scientific">Actinomadura fibrosa</name>
    <dbReference type="NCBI Taxonomy" id="111802"/>
    <lineage>
        <taxon>Bacteria</taxon>
        <taxon>Bacillati</taxon>
        <taxon>Actinomycetota</taxon>
        <taxon>Actinomycetes</taxon>
        <taxon>Streptosporangiales</taxon>
        <taxon>Thermomonosporaceae</taxon>
        <taxon>Actinomadura</taxon>
    </lineage>
</organism>
<dbReference type="SMART" id="SM00342">
    <property type="entry name" value="HTH_ARAC"/>
    <property type="match status" value="1"/>
</dbReference>
<evidence type="ECO:0000313" key="7">
    <source>
        <dbReference type="Proteomes" id="UP001597063"/>
    </source>
</evidence>